<evidence type="ECO:0000313" key="2">
    <source>
        <dbReference type="EMBL" id="GMT22989.1"/>
    </source>
</evidence>
<keyword evidence="1" id="KW-1133">Transmembrane helix</keyword>
<accession>A0AAV5VZ45</accession>
<organism evidence="2 3">
    <name type="scientific">Pristionchus fissidentatus</name>
    <dbReference type="NCBI Taxonomy" id="1538716"/>
    <lineage>
        <taxon>Eukaryota</taxon>
        <taxon>Metazoa</taxon>
        <taxon>Ecdysozoa</taxon>
        <taxon>Nematoda</taxon>
        <taxon>Chromadorea</taxon>
        <taxon>Rhabditida</taxon>
        <taxon>Rhabditina</taxon>
        <taxon>Diplogasteromorpha</taxon>
        <taxon>Diplogasteroidea</taxon>
        <taxon>Neodiplogasteridae</taxon>
        <taxon>Pristionchus</taxon>
    </lineage>
</organism>
<keyword evidence="3" id="KW-1185">Reference proteome</keyword>
<dbReference type="AlphaFoldDB" id="A0AAV5VZ45"/>
<reference evidence="2" key="1">
    <citation type="submission" date="2023-10" db="EMBL/GenBank/DDBJ databases">
        <title>Genome assembly of Pristionchus species.</title>
        <authorList>
            <person name="Yoshida K."/>
            <person name="Sommer R.J."/>
        </authorList>
    </citation>
    <scope>NUCLEOTIDE SEQUENCE</scope>
    <source>
        <strain evidence="2">RS5133</strain>
    </source>
</reference>
<keyword evidence="1" id="KW-0812">Transmembrane</keyword>
<comment type="caution">
    <text evidence="2">The sequence shown here is derived from an EMBL/GenBank/DDBJ whole genome shotgun (WGS) entry which is preliminary data.</text>
</comment>
<feature type="non-terminal residue" evidence="2">
    <location>
        <position position="1"/>
    </location>
</feature>
<proteinExistence type="predicted"/>
<feature type="transmembrane region" description="Helical" evidence="1">
    <location>
        <begin position="42"/>
        <end position="66"/>
    </location>
</feature>
<name>A0AAV5VZ45_9BILA</name>
<evidence type="ECO:0000313" key="3">
    <source>
        <dbReference type="Proteomes" id="UP001432322"/>
    </source>
</evidence>
<sequence>TPPPYTESSQHVTITSPPVNIYLRNSETHQSSESRNRRFKRLFLVSCAFVIVVIASATLLGVFMGWNP</sequence>
<keyword evidence="1" id="KW-0472">Membrane</keyword>
<dbReference type="Proteomes" id="UP001432322">
    <property type="component" value="Unassembled WGS sequence"/>
</dbReference>
<evidence type="ECO:0000256" key="1">
    <source>
        <dbReference type="SAM" id="Phobius"/>
    </source>
</evidence>
<protein>
    <submittedName>
        <fullName evidence="2">Uncharacterized protein</fullName>
    </submittedName>
</protein>
<gene>
    <name evidence="2" type="ORF">PFISCL1PPCAC_14286</name>
</gene>
<dbReference type="EMBL" id="BTSY01000004">
    <property type="protein sequence ID" value="GMT22989.1"/>
    <property type="molecule type" value="Genomic_DNA"/>
</dbReference>